<protein>
    <submittedName>
        <fullName evidence="1">Uncharacterized protein</fullName>
    </submittedName>
</protein>
<reference evidence="1 2" key="1">
    <citation type="submission" date="2020-02" db="EMBL/GenBank/DDBJ databases">
        <title>Comparative genomics of sulfur disproportionating microorganisms.</title>
        <authorList>
            <person name="Ward L.M."/>
            <person name="Bertran E."/>
            <person name="Johnston D.T."/>
        </authorList>
    </citation>
    <scope>NUCLEOTIDE SEQUENCE [LARGE SCALE GENOMIC DNA]</scope>
    <source>
        <strain evidence="1 2">DSM 3696</strain>
    </source>
</reference>
<gene>
    <name evidence="1" type="ORF">G3N56_05715</name>
</gene>
<keyword evidence="2" id="KW-1185">Reference proteome</keyword>
<evidence type="ECO:0000313" key="2">
    <source>
        <dbReference type="Proteomes" id="UP000469724"/>
    </source>
</evidence>
<proteinExistence type="predicted"/>
<name>A0A7K3NJ65_9BACT</name>
<organism evidence="1 2">
    <name type="scientific">Desulfolutivibrio sulfodismutans</name>
    <dbReference type="NCBI Taxonomy" id="63561"/>
    <lineage>
        <taxon>Bacteria</taxon>
        <taxon>Pseudomonadati</taxon>
        <taxon>Thermodesulfobacteriota</taxon>
        <taxon>Desulfovibrionia</taxon>
        <taxon>Desulfovibrionales</taxon>
        <taxon>Desulfovibrionaceae</taxon>
        <taxon>Desulfolutivibrio</taxon>
    </lineage>
</organism>
<comment type="caution">
    <text evidence="1">The sequence shown here is derived from an EMBL/GenBank/DDBJ whole genome shotgun (WGS) entry which is preliminary data.</text>
</comment>
<evidence type="ECO:0000313" key="1">
    <source>
        <dbReference type="EMBL" id="NDY56242.1"/>
    </source>
</evidence>
<dbReference type="Proteomes" id="UP000469724">
    <property type="component" value="Unassembled WGS sequence"/>
</dbReference>
<dbReference type="AlphaFoldDB" id="A0A7K3NJ65"/>
<dbReference type="EMBL" id="JAAGRQ010000016">
    <property type="protein sequence ID" value="NDY56242.1"/>
    <property type="molecule type" value="Genomic_DNA"/>
</dbReference>
<accession>A0A7K3NJ65</accession>
<dbReference type="RefSeq" id="WP_163301295.1">
    <property type="nucleotide sequence ID" value="NZ_JAAGRQ010000016.1"/>
</dbReference>
<sequence length="113" mass="12606">MDCNETLQELFDACPWQAKTFGELPKDPGSIRYLWRAEDAGFASLFFKSGLLTEETSAIRRSLYLGREPGGSWALCVAERTREDFDPKEVGRGITALMDMGNIRDALGRAKAN</sequence>